<gene>
    <name evidence="2" type="ORF">SAMN04487783_1468</name>
</gene>
<feature type="transmembrane region" description="Helical" evidence="1">
    <location>
        <begin position="6"/>
        <end position="34"/>
    </location>
</feature>
<evidence type="ECO:0000313" key="2">
    <source>
        <dbReference type="EMBL" id="SFS10838.1"/>
    </source>
</evidence>
<accession>A0AA94HMF4</accession>
<dbReference type="RefSeq" id="WP_092917298.1">
    <property type="nucleotide sequence ID" value="NZ_FOZN01000002.1"/>
</dbReference>
<keyword evidence="1" id="KW-0472">Membrane</keyword>
<evidence type="ECO:0000313" key="3">
    <source>
        <dbReference type="Proteomes" id="UP000198506"/>
    </source>
</evidence>
<protein>
    <submittedName>
        <fullName evidence="2">Uncharacterized protein</fullName>
    </submittedName>
</protein>
<comment type="caution">
    <text evidence="2">The sequence shown here is derived from an EMBL/GenBank/DDBJ whole genome shotgun (WGS) entry which is preliminary data.</text>
</comment>
<dbReference type="Proteomes" id="UP000198506">
    <property type="component" value="Unassembled WGS sequence"/>
</dbReference>
<sequence>MSTVPVSFGLAGLLLPAIYLLLLIGLVIAIVLAVRALRGIDRSLRVLVEQGVARGEGPFDAPTR</sequence>
<keyword evidence="1" id="KW-0812">Transmembrane</keyword>
<keyword evidence="3" id="KW-1185">Reference proteome</keyword>
<proteinExistence type="predicted"/>
<keyword evidence="1" id="KW-1133">Transmembrane helix</keyword>
<evidence type="ECO:0000256" key="1">
    <source>
        <dbReference type="SAM" id="Phobius"/>
    </source>
</evidence>
<organism evidence="2 3">
    <name type="scientific">Agrococcus baldri</name>
    <dbReference type="NCBI Taxonomy" id="153730"/>
    <lineage>
        <taxon>Bacteria</taxon>
        <taxon>Bacillati</taxon>
        <taxon>Actinomycetota</taxon>
        <taxon>Actinomycetes</taxon>
        <taxon>Micrococcales</taxon>
        <taxon>Microbacteriaceae</taxon>
        <taxon>Agrococcus</taxon>
    </lineage>
</organism>
<dbReference type="EMBL" id="FOZN01000002">
    <property type="protein sequence ID" value="SFS10838.1"/>
    <property type="molecule type" value="Genomic_DNA"/>
</dbReference>
<name>A0AA94HMF4_9MICO</name>
<dbReference type="AlphaFoldDB" id="A0AA94HMF4"/>
<reference evidence="2 3" key="1">
    <citation type="submission" date="2016-10" db="EMBL/GenBank/DDBJ databases">
        <authorList>
            <person name="Varghese N."/>
            <person name="Submissions S."/>
        </authorList>
    </citation>
    <scope>NUCLEOTIDE SEQUENCE [LARGE SCALE GENOMIC DNA]</scope>
    <source>
        <strain evidence="2 3">IAM 15147</strain>
    </source>
</reference>